<dbReference type="EMBL" id="BFAD01000001">
    <property type="protein sequence ID" value="GBE78154.1"/>
    <property type="molecule type" value="Genomic_DNA"/>
</dbReference>
<evidence type="ECO:0000256" key="6">
    <source>
        <dbReference type="PROSITE-ProRule" id="PRU00176"/>
    </source>
</evidence>
<dbReference type="SMART" id="SM00356">
    <property type="entry name" value="ZnF_C3H1"/>
    <property type="match status" value="1"/>
</dbReference>
<feature type="domain" description="C3H1-type" evidence="10">
    <location>
        <begin position="213"/>
        <end position="241"/>
    </location>
</feature>
<proteinExistence type="predicted"/>
<comment type="caution">
    <text evidence="11">The sequence shown here is derived from an EMBL/GenBank/DDBJ whole genome shotgun (WGS) entry which is preliminary data.</text>
</comment>
<reference evidence="11 12" key="1">
    <citation type="journal article" date="2018" name="Sci. Rep.">
        <title>Genome sequence of the cauliflower mushroom Sparassis crispa (Hanabiratake) and its association with beneficial usage.</title>
        <authorList>
            <person name="Kiyama R."/>
            <person name="Furutani Y."/>
            <person name="Kawaguchi K."/>
            <person name="Nakanishi T."/>
        </authorList>
    </citation>
    <scope>NUCLEOTIDE SEQUENCE [LARGE SCALE GENOMIC DNA]</scope>
</reference>
<protein>
    <recommendedName>
        <fullName evidence="13">C3H1-type domain-containing protein</fullName>
    </recommendedName>
</protein>
<dbReference type="SUPFAM" id="SSF90229">
    <property type="entry name" value="CCCH zinc finger"/>
    <property type="match status" value="1"/>
</dbReference>
<evidence type="ECO:0008006" key="13">
    <source>
        <dbReference type="Google" id="ProtNLM"/>
    </source>
</evidence>
<dbReference type="GO" id="GO:0003723">
    <property type="term" value="F:RNA binding"/>
    <property type="evidence" value="ECO:0007669"/>
    <property type="project" value="UniProtKB-UniRule"/>
</dbReference>
<feature type="region of interest" description="Disordered" evidence="8">
    <location>
        <begin position="602"/>
        <end position="642"/>
    </location>
</feature>
<dbReference type="FunCoup" id="A0A401G7M1">
    <property type="interactions" value="623"/>
</dbReference>
<comment type="function">
    <text evidence="5">May be involved in the turnover of nuclear polyadenylated (pA+) RNA.</text>
</comment>
<dbReference type="GeneID" id="38775071"/>
<dbReference type="InterPro" id="IPR036855">
    <property type="entry name" value="Znf_CCCH_sf"/>
</dbReference>
<evidence type="ECO:0000259" key="10">
    <source>
        <dbReference type="PROSITE" id="PS50103"/>
    </source>
</evidence>
<dbReference type="InParanoid" id="A0A401G7M1"/>
<dbReference type="GO" id="GO:0005634">
    <property type="term" value="C:nucleus"/>
    <property type="evidence" value="ECO:0007669"/>
    <property type="project" value="TreeGrafter"/>
</dbReference>
<dbReference type="InterPro" id="IPR012677">
    <property type="entry name" value="Nucleotide-bd_a/b_plait_sf"/>
</dbReference>
<dbReference type="OrthoDB" id="443401at2759"/>
<dbReference type="SUPFAM" id="SSF54928">
    <property type="entry name" value="RNA-binding domain, RBD"/>
    <property type="match status" value="1"/>
</dbReference>
<feature type="compositionally biased region" description="Basic and acidic residues" evidence="8">
    <location>
        <begin position="125"/>
        <end position="136"/>
    </location>
</feature>
<keyword evidence="2 7" id="KW-0863">Zinc-finger</keyword>
<dbReference type="Pfam" id="PF01480">
    <property type="entry name" value="PWI"/>
    <property type="match status" value="1"/>
</dbReference>
<gene>
    <name evidence="11" type="ORF">SCP_0110370</name>
</gene>
<evidence type="ECO:0000256" key="1">
    <source>
        <dbReference type="ARBA" id="ARBA00022723"/>
    </source>
</evidence>
<dbReference type="AlphaFoldDB" id="A0A401G7M1"/>
<feature type="region of interest" description="Disordered" evidence="8">
    <location>
        <begin position="295"/>
        <end position="380"/>
    </location>
</feature>
<name>A0A401G7M1_9APHY</name>
<evidence type="ECO:0000256" key="5">
    <source>
        <dbReference type="ARBA" id="ARBA00043866"/>
    </source>
</evidence>
<feature type="region of interest" description="Disordered" evidence="8">
    <location>
        <begin position="103"/>
        <end position="176"/>
    </location>
</feature>
<accession>A0A401G7M1</accession>
<dbReference type="PROSITE" id="PS50102">
    <property type="entry name" value="RRM"/>
    <property type="match status" value="1"/>
</dbReference>
<sequence length="865" mass="92559">MLFDPETANDLRPWLVKALEPVCDAEPGALADYILALLKHNAPEAELRKELASQLEEFLEKEGPSFIDTLFTALRTKSYLPYSAASPSSGYLPSSTPSVDTGIPIPLDALLSPSIPTSPDRGRKRSIDHDDHEMRPPTKGPRLNGDGQFSRYGRNDSRSSWGGRGERGGRMAMNGRSDYVEGSMNGGMDVGMGHAMNGGMGHINGRGPQYRPPDRRGICRDYHNNGYCARGAFCKYSHGDDAVIPSQLFPMNGPMGVGSLPFVPMLPNSGIPFGMGGGSNAAYDPHERMDMRPIAGASSSMSGRPPNPRAPIIPRHGDIDGAMAQKPGELPVIQDLTPQGVSDDDLSRTSVPDGPSASDRRVPGPSNHERMMNGARPMGGSPDVDMVAPPMSPNGRFGGPRGSRMAGPRGTFGGDVHSFRPEKRNDKTLVVEKIPEDKLSLGSVNEWFKRFGTVTNVAVDAVNSKALVSFSTHDEAHAAWRSEDAVFGNRFVKVFWHRPMEGHGQMGVRMLAASAPLVATITSKDASPTQAAAGESSATPPATPSAPSARKPSTSSAAAALAAKQRLLEQQIAEQKSLMALLSAASPEEKKDIMARLRKLGEEMKPSASASQSSRPVPTLAPAAAPKKPRGVTPRSEDQERLERERLDKELELHHATGAIEGEVEESTEDLKVKLAKLKAEAASLGLPEAAESPYPSTSYRPYRGRGRGGRGFFRGAMRGGARASMKLDNRPKRLLLKDASGDNVQAIRDWYETTGQVETVDVMDNGDVLVAFRTRAAAEQGFSKGASIPTVGQVQISWYSGQQLAAAGAPKPPSPIESSYAAEDKRVFDSTVGFSGPTDDIHMHEEVAASGWGGDDGEDGFAML</sequence>
<dbReference type="InterPro" id="IPR002483">
    <property type="entry name" value="PWI_dom"/>
</dbReference>
<dbReference type="CDD" id="cd12257">
    <property type="entry name" value="RRM1_RBM26_like"/>
    <property type="match status" value="1"/>
</dbReference>
<dbReference type="PANTHER" id="PTHR14398">
    <property type="entry name" value="RNA RECOGNITION RRM/RNP DOMAIN"/>
    <property type="match status" value="1"/>
</dbReference>
<dbReference type="InterPro" id="IPR000571">
    <property type="entry name" value="Znf_CCCH"/>
</dbReference>
<feature type="zinc finger region" description="C3H1-type" evidence="7">
    <location>
        <begin position="213"/>
        <end position="241"/>
    </location>
</feature>
<evidence type="ECO:0000256" key="2">
    <source>
        <dbReference type="ARBA" id="ARBA00022771"/>
    </source>
</evidence>
<keyword evidence="1 7" id="KW-0479">Metal-binding</keyword>
<dbReference type="Gene3D" id="1.20.1390.10">
    <property type="entry name" value="PWI domain"/>
    <property type="match status" value="1"/>
</dbReference>
<organism evidence="11 12">
    <name type="scientific">Sparassis crispa</name>
    <dbReference type="NCBI Taxonomy" id="139825"/>
    <lineage>
        <taxon>Eukaryota</taxon>
        <taxon>Fungi</taxon>
        <taxon>Dikarya</taxon>
        <taxon>Basidiomycota</taxon>
        <taxon>Agaricomycotina</taxon>
        <taxon>Agaricomycetes</taxon>
        <taxon>Polyporales</taxon>
        <taxon>Sparassidaceae</taxon>
        <taxon>Sparassis</taxon>
    </lineage>
</organism>
<dbReference type="InterPro" id="IPR045137">
    <property type="entry name" value="RBM26/27"/>
</dbReference>
<dbReference type="RefSeq" id="XP_027609067.1">
    <property type="nucleotide sequence ID" value="XM_027753266.1"/>
</dbReference>
<evidence type="ECO:0000256" key="3">
    <source>
        <dbReference type="ARBA" id="ARBA00022833"/>
    </source>
</evidence>
<dbReference type="Pfam" id="PF00642">
    <property type="entry name" value="zf-CCCH"/>
    <property type="match status" value="1"/>
</dbReference>
<evidence type="ECO:0000313" key="12">
    <source>
        <dbReference type="Proteomes" id="UP000287166"/>
    </source>
</evidence>
<feature type="region of interest" description="Disordered" evidence="8">
    <location>
        <begin position="524"/>
        <end position="558"/>
    </location>
</feature>
<evidence type="ECO:0000259" key="9">
    <source>
        <dbReference type="PROSITE" id="PS50102"/>
    </source>
</evidence>
<dbReference type="PROSITE" id="PS50103">
    <property type="entry name" value="ZF_C3H1"/>
    <property type="match status" value="1"/>
</dbReference>
<evidence type="ECO:0000256" key="7">
    <source>
        <dbReference type="PROSITE-ProRule" id="PRU00723"/>
    </source>
</evidence>
<dbReference type="Proteomes" id="UP000287166">
    <property type="component" value="Unassembled WGS sequence"/>
</dbReference>
<keyword evidence="12" id="KW-1185">Reference proteome</keyword>
<feature type="compositionally biased region" description="Low complexity" evidence="8">
    <location>
        <begin position="531"/>
        <end position="558"/>
    </location>
</feature>
<dbReference type="Gene3D" id="3.30.70.330">
    <property type="match status" value="1"/>
</dbReference>
<keyword evidence="3 7" id="KW-0862">Zinc</keyword>
<evidence type="ECO:0000256" key="8">
    <source>
        <dbReference type="SAM" id="MobiDB-lite"/>
    </source>
</evidence>
<dbReference type="PANTHER" id="PTHR14398:SF0">
    <property type="entry name" value="ZINC FINGER PROTEIN SWM"/>
    <property type="match status" value="1"/>
</dbReference>
<dbReference type="InterPro" id="IPR035979">
    <property type="entry name" value="RBD_domain_sf"/>
</dbReference>
<dbReference type="InterPro" id="IPR000504">
    <property type="entry name" value="RRM_dom"/>
</dbReference>
<feature type="domain" description="RRM" evidence="9">
    <location>
        <begin position="427"/>
        <end position="499"/>
    </location>
</feature>
<dbReference type="STRING" id="139825.A0A401G7M1"/>
<keyword evidence="4 6" id="KW-0694">RNA-binding</keyword>
<feature type="compositionally biased region" description="Basic and acidic residues" evidence="8">
    <location>
        <begin position="358"/>
        <end position="371"/>
    </location>
</feature>
<evidence type="ECO:0000313" key="11">
    <source>
        <dbReference type="EMBL" id="GBE78154.1"/>
    </source>
</evidence>
<dbReference type="GO" id="GO:0008270">
    <property type="term" value="F:zinc ion binding"/>
    <property type="evidence" value="ECO:0007669"/>
    <property type="project" value="UniProtKB-KW"/>
</dbReference>
<evidence type="ECO:0000256" key="4">
    <source>
        <dbReference type="ARBA" id="ARBA00022884"/>
    </source>
</evidence>